<keyword evidence="3" id="KW-0862">Zinc</keyword>
<keyword evidence="9" id="KW-1185">Reference proteome</keyword>
<evidence type="ECO:0000256" key="6">
    <source>
        <dbReference type="SAM" id="Phobius"/>
    </source>
</evidence>
<organism evidence="8 9">
    <name type="scientific">Pedobacter puniceum</name>
    <dbReference type="NCBI Taxonomy" id="2666136"/>
    <lineage>
        <taxon>Bacteria</taxon>
        <taxon>Pseudomonadati</taxon>
        <taxon>Bacteroidota</taxon>
        <taxon>Sphingobacteriia</taxon>
        <taxon>Sphingobacteriales</taxon>
        <taxon>Sphingobacteriaceae</taxon>
        <taxon>Pedobacter</taxon>
    </lineage>
</organism>
<evidence type="ECO:0000256" key="2">
    <source>
        <dbReference type="ARBA" id="ARBA00022692"/>
    </source>
</evidence>
<dbReference type="GO" id="GO:0005385">
    <property type="term" value="F:zinc ion transmembrane transporter activity"/>
    <property type="evidence" value="ECO:0007669"/>
    <property type="project" value="TreeGrafter"/>
</dbReference>
<evidence type="ECO:0000256" key="5">
    <source>
        <dbReference type="ARBA" id="ARBA00023136"/>
    </source>
</evidence>
<comment type="caution">
    <text evidence="8">The sequence shown here is derived from an EMBL/GenBank/DDBJ whole genome shotgun (WGS) entry which is preliminary data.</text>
</comment>
<keyword evidence="4 6" id="KW-1133">Transmembrane helix</keyword>
<evidence type="ECO:0000256" key="4">
    <source>
        <dbReference type="ARBA" id="ARBA00022989"/>
    </source>
</evidence>
<feature type="transmembrane region" description="Helical" evidence="6">
    <location>
        <begin position="219"/>
        <end position="236"/>
    </location>
</feature>
<proteinExistence type="predicted"/>
<feature type="domain" description="Cation efflux protein transmembrane" evidence="7">
    <location>
        <begin position="88"/>
        <end position="135"/>
    </location>
</feature>
<dbReference type="AlphaFoldDB" id="A0A7K0FKT1"/>
<keyword evidence="5 6" id="KW-0472">Membrane</keyword>
<dbReference type="Proteomes" id="UP000462931">
    <property type="component" value="Unassembled WGS sequence"/>
</dbReference>
<feature type="transmembrane region" description="Helical" evidence="6">
    <location>
        <begin position="152"/>
        <end position="169"/>
    </location>
</feature>
<evidence type="ECO:0000313" key="9">
    <source>
        <dbReference type="Proteomes" id="UP000462931"/>
    </source>
</evidence>
<name>A0A7K0FKT1_9SPHI</name>
<dbReference type="GO" id="GO:0046872">
    <property type="term" value="F:metal ion binding"/>
    <property type="evidence" value="ECO:0007669"/>
    <property type="project" value="InterPro"/>
</dbReference>
<keyword evidence="3" id="KW-0864">Zinc transport</keyword>
<dbReference type="RefSeq" id="WP_154286671.1">
    <property type="nucleotide sequence ID" value="NZ_WKJI01000001.1"/>
</dbReference>
<feature type="transmembrane region" description="Helical" evidence="6">
    <location>
        <begin position="87"/>
        <end position="109"/>
    </location>
</feature>
<feature type="transmembrane region" description="Helical" evidence="6">
    <location>
        <begin position="121"/>
        <end position="140"/>
    </location>
</feature>
<evidence type="ECO:0000313" key="8">
    <source>
        <dbReference type="EMBL" id="MRX46594.1"/>
    </source>
</evidence>
<dbReference type="Gene3D" id="1.20.1510.10">
    <property type="entry name" value="Cation efflux protein transmembrane domain"/>
    <property type="match status" value="1"/>
</dbReference>
<dbReference type="InterPro" id="IPR036163">
    <property type="entry name" value="HMA_dom_sf"/>
</dbReference>
<dbReference type="InterPro" id="IPR050681">
    <property type="entry name" value="CDF/SLC30A"/>
</dbReference>
<gene>
    <name evidence="8" type="ORF">GJJ64_05280</name>
</gene>
<keyword evidence="2 6" id="KW-0812">Transmembrane</keyword>
<feature type="transmembrane region" description="Helical" evidence="6">
    <location>
        <begin position="181"/>
        <end position="198"/>
    </location>
</feature>
<evidence type="ECO:0000259" key="7">
    <source>
        <dbReference type="Pfam" id="PF01545"/>
    </source>
</evidence>
<accession>A0A7K0FKT1</accession>
<keyword evidence="3" id="KW-0406">Ion transport</keyword>
<sequence length="265" mass="29497">MNKTTFHIEKMDCPSEEQIIRMKLDGFSNIKSLNFDIPNRKLLVYHEDAAAEIHQKLDSLNFNTSLIESVVADELDVPIPQEADKKLLWIVLSINFALFMIEIIAGLIAGSMGLLADSLDMLADSFVYGLALFAIGKSVFFKKNIAKASGYFQLLLAVWGFIEVIKRFYGLESLPQINTMIWISSLALIGNAACLYFLQKSKSKEAHMQASMIFTSNDVFVNIGVILAAIMIYFTSSPYPDLIIGALVFIIVARGALRILNLSKV</sequence>
<reference evidence="8 9" key="1">
    <citation type="submission" date="2019-11" db="EMBL/GenBank/DDBJ databases">
        <authorList>
            <person name="Cheng Q."/>
            <person name="Yang Z."/>
        </authorList>
    </citation>
    <scope>NUCLEOTIDE SEQUENCE [LARGE SCALE GENOMIC DNA]</scope>
    <source>
        <strain evidence="8 9">HX-22-1</strain>
    </source>
</reference>
<dbReference type="InterPro" id="IPR058533">
    <property type="entry name" value="Cation_efflux_TM"/>
</dbReference>
<dbReference type="SUPFAM" id="SSF55008">
    <property type="entry name" value="HMA, heavy metal-associated domain"/>
    <property type="match status" value="1"/>
</dbReference>
<dbReference type="EMBL" id="WKJI01000001">
    <property type="protein sequence ID" value="MRX46594.1"/>
    <property type="molecule type" value="Genomic_DNA"/>
</dbReference>
<evidence type="ECO:0000256" key="1">
    <source>
        <dbReference type="ARBA" id="ARBA00004141"/>
    </source>
</evidence>
<keyword evidence="3" id="KW-0813">Transport</keyword>
<comment type="subcellular location">
    <subcellularLocation>
        <location evidence="1">Membrane</location>
        <topology evidence="1">Multi-pass membrane protein</topology>
    </subcellularLocation>
</comment>
<evidence type="ECO:0000256" key="3">
    <source>
        <dbReference type="ARBA" id="ARBA00022906"/>
    </source>
</evidence>
<dbReference type="PANTHER" id="PTHR11562">
    <property type="entry name" value="CATION EFFLUX PROTEIN/ ZINC TRANSPORTER"/>
    <property type="match status" value="1"/>
</dbReference>
<protein>
    <submittedName>
        <fullName evidence="8">Cation transporter</fullName>
    </submittedName>
</protein>
<dbReference type="PANTHER" id="PTHR11562:SF17">
    <property type="entry name" value="RE54080P-RELATED"/>
    <property type="match status" value="1"/>
</dbReference>
<dbReference type="Pfam" id="PF01545">
    <property type="entry name" value="Cation_efflux"/>
    <property type="match status" value="2"/>
</dbReference>
<dbReference type="SUPFAM" id="SSF161111">
    <property type="entry name" value="Cation efflux protein transmembrane domain-like"/>
    <property type="match status" value="1"/>
</dbReference>
<feature type="transmembrane region" description="Helical" evidence="6">
    <location>
        <begin position="242"/>
        <end position="260"/>
    </location>
</feature>
<dbReference type="InterPro" id="IPR027469">
    <property type="entry name" value="Cation_efflux_TMD_sf"/>
</dbReference>
<feature type="domain" description="Cation efflux protein transmembrane" evidence="7">
    <location>
        <begin position="149"/>
        <end position="260"/>
    </location>
</feature>
<dbReference type="GO" id="GO:0005886">
    <property type="term" value="C:plasma membrane"/>
    <property type="evidence" value="ECO:0007669"/>
    <property type="project" value="TreeGrafter"/>
</dbReference>